<feature type="transmembrane region" description="Helical" evidence="6">
    <location>
        <begin position="356"/>
        <end position="377"/>
    </location>
</feature>
<feature type="transmembrane region" description="Helical" evidence="6">
    <location>
        <begin position="302"/>
        <end position="321"/>
    </location>
</feature>
<gene>
    <name evidence="9" type="ORF">DFP88_101546</name>
</gene>
<dbReference type="PANTHER" id="PTHR30566">
    <property type="entry name" value="YNAI-RELATED MECHANOSENSITIVE ION CHANNEL"/>
    <property type="match status" value="1"/>
</dbReference>
<dbReference type="Proteomes" id="UP000248311">
    <property type="component" value="Unassembled WGS sequence"/>
</dbReference>
<proteinExistence type="predicted"/>
<organism evidence="9 10">
    <name type="scientific">Pseudoroseicyclus aestuarii</name>
    <dbReference type="NCBI Taxonomy" id="1795041"/>
    <lineage>
        <taxon>Bacteria</taxon>
        <taxon>Pseudomonadati</taxon>
        <taxon>Pseudomonadota</taxon>
        <taxon>Alphaproteobacteria</taxon>
        <taxon>Rhodobacterales</taxon>
        <taxon>Paracoccaceae</taxon>
        <taxon>Pseudoroseicyclus</taxon>
    </lineage>
</organism>
<reference evidence="9 10" key="1">
    <citation type="submission" date="2018-06" db="EMBL/GenBank/DDBJ databases">
        <title>Genomic Encyclopedia of Type Strains, Phase III (KMG-III): the genomes of soil and plant-associated and newly described type strains.</title>
        <authorList>
            <person name="Whitman W."/>
        </authorList>
    </citation>
    <scope>NUCLEOTIDE SEQUENCE [LARGE SCALE GENOMIC DNA]</scope>
    <source>
        <strain evidence="9 10">CECT 9025</strain>
    </source>
</reference>
<dbReference type="Gene3D" id="2.30.30.60">
    <property type="match status" value="1"/>
</dbReference>
<feature type="compositionally biased region" description="Polar residues" evidence="5">
    <location>
        <begin position="35"/>
        <end position="44"/>
    </location>
</feature>
<feature type="transmembrane region" description="Helical" evidence="6">
    <location>
        <begin position="383"/>
        <end position="402"/>
    </location>
</feature>
<feature type="transmembrane region" description="Helical" evidence="6">
    <location>
        <begin position="234"/>
        <end position="257"/>
    </location>
</feature>
<dbReference type="OrthoDB" id="9792218at2"/>
<accession>A0A318SWI7</accession>
<dbReference type="EMBL" id="QJTE01000001">
    <property type="protein sequence ID" value="PYE85872.1"/>
    <property type="molecule type" value="Genomic_DNA"/>
</dbReference>
<feature type="transmembrane region" description="Helical" evidence="6">
    <location>
        <begin position="277"/>
        <end position="296"/>
    </location>
</feature>
<evidence type="ECO:0000259" key="8">
    <source>
        <dbReference type="Pfam" id="PF00924"/>
    </source>
</evidence>
<keyword evidence="7" id="KW-0732">Signal</keyword>
<evidence type="ECO:0000256" key="7">
    <source>
        <dbReference type="SAM" id="SignalP"/>
    </source>
</evidence>
<keyword evidence="2 6" id="KW-0812">Transmembrane</keyword>
<dbReference type="PANTHER" id="PTHR30566:SF25">
    <property type="entry name" value="INNER MEMBRANE PROTEIN"/>
    <property type="match status" value="1"/>
</dbReference>
<evidence type="ECO:0000256" key="6">
    <source>
        <dbReference type="SAM" id="Phobius"/>
    </source>
</evidence>
<keyword evidence="10" id="KW-1185">Reference proteome</keyword>
<dbReference type="Gene3D" id="1.10.287.1260">
    <property type="match status" value="1"/>
</dbReference>
<evidence type="ECO:0000256" key="4">
    <source>
        <dbReference type="ARBA" id="ARBA00023136"/>
    </source>
</evidence>
<evidence type="ECO:0000256" key="3">
    <source>
        <dbReference type="ARBA" id="ARBA00022989"/>
    </source>
</evidence>
<dbReference type="Pfam" id="PF00924">
    <property type="entry name" value="MS_channel_2nd"/>
    <property type="match status" value="1"/>
</dbReference>
<protein>
    <submittedName>
        <fullName evidence="9">Small-conductance mechanosensitive channel</fullName>
    </submittedName>
</protein>
<evidence type="ECO:0000313" key="9">
    <source>
        <dbReference type="EMBL" id="PYE85872.1"/>
    </source>
</evidence>
<evidence type="ECO:0000256" key="1">
    <source>
        <dbReference type="ARBA" id="ARBA00004370"/>
    </source>
</evidence>
<keyword evidence="3 6" id="KW-1133">Transmembrane helix</keyword>
<evidence type="ECO:0000256" key="2">
    <source>
        <dbReference type="ARBA" id="ARBA00022692"/>
    </source>
</evidence>
<comment type="subcellular location">
    <subcellularLocation>
        <location evidence="1">Membrane</location>
    </subcellularLocation>
</comment>
<dbReference type="RefSeq" id="WP_110812885.1">
    <property type="nucleotide sequence ID" value="NZ_QJTE01000001.1"/>
</dbReference>
<evidence type="ECO:0000256" key="5">
    <source>
        <dbReference type="SAM" id="MobiDB-lite"/>
    </source>
</evidence>
<dbReference type="SUPFAM" id="SSF50182">
    <property type="entry name" value="Sm-like ribonucleoproteins"/>
    <property type="match status" value="1"/>
</dbReference>
<evidence type="ECO:0000313" key="10">
    <source>
        <dbReference type="Proteomes" id="UP000248311"/>
    </source>
</evidence>
<dbReference type="InterPro" id="IPR010920">
    <property type="entry name" value="LSM_dom_sf"/>
</dbReference>
<comment type="caution">
    <text evidence="9">The sequence shown here is derived from an EMBL/GenBank/DDBJ whole genome shotgun (WGS) entry which is preliminary data.</text>
</comment>
<dbReference type="AlphaFoldDB" id="A0A318SWI7"/>
<sequence>MRRIIRPFALWRTLSLVLLLLAPQIAAAQGASLPPDTQGSEGEQSGSAAAPDPSEPPAFDVDALNAGLGDAPADLDRSTPQGTMEALLDLNAARAWGPAAHLLDLGFVDEAEQPLEGSRRARELVEILNRKVVLDWSDLPDRPDALVTRSDNPMAGQARRSILLGTVEMRGRPVELRLNRVRPPEGDPVWVISRQTVANIPVLHDRYGPTALEMSLPEQLRQEAIWGLMRWELLGLPLVLGIAVLAGVLTSRLMRLLASRANGKLVTSLLRAARRPLIVFAFTATLTWLTGTYFVFSGRIDMLLGPLRTIGFTLAGLVFLLNGVDEILDRLISPSSDALFDAREGHRRELATNIAAGRRVLVVVVVIFGLGIILSRAELFRGLGLSLLASAGALTLVFGFAARQVLGNILSSLQIAFNRSARIGDKIMYRDHLCYVERINFTYVQLREWTDVRIVVPVSEFVSEPFENWTLADPKMIRFFKIRLSHTAKVERLREAFFEIVDAMDPEELQERENHFVSVTDHDVFGQEVMVALACANADTAWALSCEVREKLLIKAAEFEGESGGYFPQPSAAEGAA</sequence>
<feature type="signal peptide" evidence="7">
    <location>
        <begin position="1"/>
        <end position="28"/>
    </location>
</feature>
<feature type="region of interest" description="Disordered" evidence="5">
    <location>
        <begin position="30"/>
        <end position="79"/>
    </location>
</feature>
<keyword evidence="4 6" id="KW-0472">Membrane</keyword>
<dbReference type="InterPro" id="IPR023408">
    <property type="entry name" value="MscS_beta-dom_sf"/>
</dbReference>
<dbReference type="InterPro" id="IPR006685">
    <property type="entry name" value="MscS_channel_2nd"/>
</dbReference>
<name>A0A318SWI7_9RHOB</name>
<feature type="chain" id="PRO_5016393027" evidence="7">
    <location>
        <begin position="29"/>
        <end position="577"/>
    </location>
</feature>
<dbReference type="GO" id="GO:0016020">
    <property type="term" value="C:membrane"/>
    <property type="evidence" value="ECO:0007669"/>
    <property type="project" value="UniProtKB-SubCell"/>
</dbReference>
<dbReference type="GO" id="GO:0008381">
    <property type="term" value="F:mechanosensitive monoatomic ion channel activity"/>
    <property type="evidence" value="ECO:0007669"/>
    <property type="project" value="UniProtKB-ARBA"/>
</dbReference>
<feature type="domain" description="Mechanosensitive ion channel MscS" evidence="8">
    <location>
        <begin position="405"/>
        <end position="470"/>
    </location>
</feature>